<sequence>MGWTERAEEQMDFILDQIKQGKTAVEIDELRAQQMKDTAFERGKQSEQMVIDALKPLPMITDVVKASRESDSLGNDLWVLFEPGSNHRDIPIQVKSSWTGFFNFLSRERRGRRRIVMKVGAGKTDNSIRRIFLGKLKKFDGFI</sequence>
<name>A0A0G1N8R4_9BACT</name>
<evidence type="ECO:0000313" key="2">
    <source>
        <dbReference type="Proteomes" id="UP000034922"/>
    </source>
</evidence>
<dbReference type="EMBL" id="LCLM01000021">
    <property type="protein sequence ID" value="KKU16911.1"/>
    <property type="molecule type" value="Genomic_DNA"/>
</dbReference>
<reference evidence="1 2" key="1">
    <citation type="journal article" date="2015" name="Nature">
        <title>rRNA introns, odd ribosomes, and small enigmatic genomes across a large radiation of phyla.</title>
        <authorList>
            <person name="Brown C.T."/>
            <person name="Hug L.A."/>
            <person name="Thomas B.C."/>
            <person name="Sharon I."/>
            <person name="Castelle C.J."/>
            <person name="Singh A."/>
            <person name="Wilkins M.J."/>
            <person name="Williams K.H."/>
            <person name="Banfield J.F."/>
        </authorList>
    </citation>
    <scope>NUCLEOTIDE SEQUENCE [LARGE SCALE GENOMIC DNA]</scope>
</reference>
<dbReference type="AlphaFoldDB" id="A0A0G1N8R4"/>
<proteinExistence type="predicted"/>
<protein>
    <submittedName>
        <fullName evidence="1">Uncharacterized protein</fullName>
    </submittedName>
</protein>
<organism evidence="1 2">
    <name type="scientific">Candidatus Woesebacteria bacterium GW2011_GWC2_45_9</name>
    <dbReference type="NCBI Taxonomy" id="1618589"/>
    <lineage>
        <taxon>Bacteria</taxon>
        <taxon>Candidatus Woeseibacteriota</taxon>
    </lineage>
</organism>
<dbReference type="Proteomes" id="UP000034922">
    <property type="component" value="Unassembled WGS sequence"/>
</dbReference>
<dbReference type="STRING" id="1618589.UX25_C0021G0011"/>
<evidence type="ECO:0000313" key="1">
    <source>
        <dbReference type="EMBL" id="KKU16911.1"/>
    </source>
</evidence>
<gene>
    <name evidence="1" type="ORF">UX25_C0021G0011</name>
</gene>
<comment type="caution">
    <text evidence="1">The sequence shown here is derived from an EMBL/GenBank/DDBJ whole genome shotgun (WGS) entry which is preliminary data.</text>
</comment>
<accession>A0A0G1N8R4</accession>